<evidence type="ECO:0000259" key="7">
    <source>
        <dbReference type="SMART" id="SM00458"/>
    </source>
</evidence>
<feature type="chain" id="PRO_5045433556" description="Ricin B lectin domain-containing protein" evidence="6">
    <location>
        <begin position="20"/>
        <end position="483"/>
    </location>
</feature>
<dbReference type="CDD" id="cd00161">
    <property type="entry name" value="beta-trefoil_Ricin-like"/>
    <property type="match status" value="1"/>
</dbReference>
<name>A0ABQ2DCJ2_9DEIO</name>
<dbReference type="PANTHER" id="PTHR43301">
    <property type="entry name" value="ARABINAN ENDO-1,5-ALPHA-L-ARABINOSIDASE"/>
    <property type="match status" value="1"/>
</dbReference>
<evidence type="ECO:0000256" key="6">
    <source>
        <dbReference type="SAM" id="SignalP"/>
    </source>
</evidence>
<keyword evidence="4 5" id="KW-0326">Glycosidase</keyword>
<dbReference type="SUPFAM" id="SSF75005">
    <property type="entry name" value="Arabinanase/levansucrase/invertase"/>
    <property type="match status" value="1"/>
</dbReference>
<dbReference type="Pfam" id="PF14200">
    <property type="entry name" value="RicinB_lectin_2"/>
    <property type="match status" value="1"/>
</dbReference>
<evidence type="ECO:0000256" key="4">
    <source>
        <dbReference type="ARBA" id="ARBA00023295"/>
    </source>
</evidence>
<evidence type="ECO:0000256" key="5">
    <source>
        <dbReference type="RuleBase" id="RU361187"/>
    </source>
</evidence>
<evidence type="ECO:0000313" key="9">
    <source>
        <dbReference type="Proteomes" id="UP000632222"/>
    </source>
</evidence>
<comment type="similarity">
    <text evidence="2 5">Belongs to the glycosyl hydrolase 43 family.</text>
</comment>
<protein>
    <recommendedName>
        <fullName evidence="7">Ricin B lectin domain-containing protein</fullName>
    </recommendedName>
</protein>
<dbReference type="InterPro" id="IPR023296">
    <property type="entry name" value="Glyco_hydro_beta-prop_sf"/>
</dbReference>
<accession>A0ABQ2DCJ2</accession>
<dbReference type="InterPro" id="IPR000772">
    <property type="entry name" value="Ricin_B_lectin"/>
</dbReference>
<reference evidence="9" key="1">
    <citation type="journal article" date="2019" name="Int. J. Syst. Evol. Microbiol.">
        <title>The Global Catalogue of Microorganisms (GCM) 10K type strain sequencing project: providing services to taxonomists for standard genome sequencing and annotation.</title>
        <authorList>
            <consortium name="The Broad Institute Genomics Platform"/>
            <consortium name="The Broad Institute Genome Sequencing Center for Infectious Disease"/>
            <person name="Wu L."/>
            <person name="Ma J."/>
        </authorList>
    </citation>
    <scope>NUCLEOTIDE SEQUENCE [LARGE SCALE GENOMIC DNA]</scope>
    <source>
        <strain evidence="9">JCM 14370</strain>
    </source>
</reference>
<dbReference type="PROSITE" id="PS50231">
    <property type="entry name" value="RICIN_B_LECTIN"/>
    <property type="match status" value="1"/>
</dbReference>
<proteinExistence type="inferred from homology"/>
<dbReference type="Gene3D" id="2.115.10.20">
    <property type="entry name" value="Glycosyl hydrolase domain, family 43"/>
    <property type="match status" value="1"/>
</dbReference>
<feature type="domain" description="Ricin B lectin" evidence="7">
    <location>
        <begin position="342"/>
        <end position="480"/>
    </location>
</feature>
<dbReference type="Pfam" id="PF04616">
    <property type="entry name" value="Glyco_hydro_43"/>
    <property type="match status" value="1"/>
</dbReference>
<dbReference type="Proteomes" id="UP000632222">
    <property type="component" value="Unassembled WGS sequence"/>
</dbReference>
<dbReference type="PROSITE" id="PS51257">
    <property type="entry name" value="PROKAR_LIPOPROTEIN"/>
    <property type="match status" value="1"/>
</dbReference>
<evidence type="ECO:0000313" key="8">
    <source>
        <dbReference type="EMBL" id="GGJ53488.1"/>
    </source>
</evidence>
<keyword evidence="6" id="KW-0732">Signal</keyword>
<dbReference type="InterPro" id="IPR006710">
    <property type="entry name" value="Glyco_hydro_43"/>
</dbReference>
<gene>
    <name evidence="8" type="ORF">GCM10008938_44390</name>
</gene>
<keyword evidence="9" id="KW-1185">Reference proteome</keyword>
<dbReference type="EMBL" id="BMOD01000027">
    <property type="protein sequence ID" value="GGJ53488.1"/>
    <property type="molecule type" value="Genomic_DNA"/>
</dbReference>
<evidence type="ECO:0000256" key="1">
    <source>
        <dbReference type="ARBA" id="ARBA00004834"/>
    </source>
</evidence>
<dbReference type="CDD" id="cd08998">
    <property type="entry name" value="GH43_Arb43a-like"/>
    <property type="match status" value="1"/>
</dbReference>
<organism evidence="8 9">
    <name type="scientific">Deinococcus roseus</name>
    <dbReference type="NCBI Taxonomy" id="392414"/>
    <lineage>
        <taxon>Bacteria</taxon>
        <taxon>Thermotogati</taxon>
        <taxon>Deinococcota</taxon>
        <taxon>Deinococci</taxon>
        <taxon>Deinococcales</taxon>
        <taxon>Deinococcaceae</taxon>
        <taxon>Deinococcus</taxon>
    </lineage>
</organism>
<evidence type="ECO:0000256" key="3">
    <source>
        <dbReference type="ARBA" id="ARBA00022801"/>
    </source>
</evidence>
<dbReference type="SUPFAM" id="SSF50370">
    <property type="entry name" value="Ricin B-like lectins"/>
    <property type="match status" value="1"/>
</dbReference>
<dbReference type="RefSeq" id="WP_189007211.1">
    <property type="nucleotide sequence ID" value="NZ_BMOD01000027.1"/>
</dbReference>
<dbReference type="InterPro" id="IPR035992">
    <property type="entry name" value="Ricin_B-like_lectins"/>
</dbReference>
<dbReference type="Gene3D" id="2.80.10.50">
    <property type="match status" value="1"/>
</dbReference>
<keyword evidence="3 5" id="KW-0378">Hydrolase</keyword>
<dbReference type="InterPro" id="IPR050727">
    <property type="entry name" value="GH43_arabinanases"/>
</dbReference>
<evidence type="ECO:0000256" key="2">
    <source>
        <dbReference type="ARBA" id="ARBA00009865"/>
    </source>
</evidence>
<feature type="signal peptide" evidence="6">
    <location>
        <begin position="1"/>
        <end position="19"/>
    </location>
</feature>
<dbReference type="SMART" id="SM00458">
    <property type="entry name" value="RICIN"/>
    <property type="match status" value="1"/>
</dbReference>
<dbReference type="PANTHER" id="PTHR43301:SF3">
    <property type="entry name" value="ARABINAN ENDO-1,5-ALPHA-L-ARABINOSIDASE A-RELATED"/>
    <property type="match status" value="1"/>
</dbReference>
<comment type="pathway">
    <text evidence="1">Glycan metabolism; L-arabinan degradation.</text>
</comment>
<comment type="caution">
    <text evidence="8">The sequence shown here is derived from an EMBL/GenBank/DDBJ whole genome shotgun (WGS) entry which is preliminary data.</text>
</comment>
<sequence>MKHTLPIIAALSLVSCANAPVPVTPPAPEKSLLNMSGELGAHDPTLIKAGDTYCAFSTGLGRENTNPGGILVHVSQGDASGPWVTIGEIPAPEITKAFKTGNVWAPDVVYDAASKKYFLYYAVSEFGTNNSAIGVTSSTDPCKTSTWTDEGVVLTSKAGVQDYNAIDPDVSIVDGKWYLSFGSFASGLKITELKDFKTPQGDIVTLANRPKTEWNPLEAPAILKKDGYFYLFMSWDFCCQGLNSTYKIALGRSKDIKGPYLDQKGLDLKDGGGTILLNTYLSQKAPGGQDVFTEGDSSYMVYHHYDSSYFGNPRMQVRKISWKNGWPHFEERGTGDDLKVGETYTLKNHVNNLCLDVKDGGTTPGTDVIQWTCSGKAQQQWKLESVKEGYFRLRSMVGNKDLCLDLQGGNAAPGTNIDVWTCNDLFAQNWFADDMGLGYVRLVGEKTFLAVDSVFAGGNPGTDVRTWVPNNHPAQNWKFVVVK</sequence>